<dbReference type="EMBL" id="BGPR01024271">
    <property type="protein sequence ID" value="GBN92231.1"/>
    <property type="molecule type" value="Genomic_DNA"/>
</dbReference>
<accession>A0A4Y2SW99</accession>
<proteinExistence type="predicted"/>
<organism evidence="2 3">
    <name type="scientific">Araneus ventricosus</name>
    <name type="common">Orbweaver spider</name>
    <name type="synonym">Epeira ventricosa</name>
    <dbReference type="NCBI Taxonomy" id="182803"/>
    <lineage>
        <taxon>Eukaryota</taxon>
        <taxon>Metazoa</taxon>
        <taxon>Ecdysozoa</taxon>
        <taxon>Arthropoda</taxon>
        <taxon>Chelicerata</taxon>
        <taxon>Arachnida</taxon>
        <taxon>Araneae</taxon>
        <taxon>Araneomorphae</taxon>
        <taxon>Entelegynae</taxon>
        <taxon>Araneoidea</taxon>
        <taxon>Araneidae</taxon>
        <taxon>Araneus</taxon>
    </lineage>
</organism>
<feature type="transmembrane region" description="Helical" evidence="1">
    <location>
        <begin position="14"/>
        <end position="36"/>
    </location>
</feature>
<keyword evidence="1" id="KW-0812">Transmembrane</keyword>
<gene>
    <name evidence="2" type="ORF">AVEN_111243_1</name>
</gene>
<reference evidence="2 3" key="1">
    <citation type="journal article" date="2019" name="Sci. Rep.">
        <title>Orb-weaving spider Araneus ventricosus genome elucidates the spidroin gene catalogue.</title>
        <authorList>
            <person name="Kono N."/>
            <person name="Nakamura H."/>
            <person name="Ohtoshi R."/>
            <person name="Moran D.A.P."/>
            <person name="Shinohara A."/>
            <person name="Yoshida Y."/>
            <person name="Fujiwara M."/>
            <person name="Mori M."/>
            <person name="Tomita M."/>
            <person name="Arakawa K."/>
        </authorList>
    </citation>
    <scope>NUCLEOTIDE SEQUENCE [LARGE SCALE GENOMIC DNA]</scope>
</reference>
<keyword evidence="3" id="KW-1185">Reference proteome</keyword>
<evidence type="ECO:0000313" key="2">
    <source>
        <dbReference type="EMBL" id="GBN92231.1"/>
    </source>
</evidence>
<evidence type="ECO:0000256" key="1">
    <source>
        <dbReference type="SAM" id="Phobius"/>
    </source>
</evidence>
<protein>
    <recommendedName>
        <fullName evidence="4">Gustatory receptor</fullName>
    </recommendedName>
</protein>
<feature type="transmembrane region" description="Helical" evidence="1">
    <location>
        <begin position="209"/>
        <end position="232"/>
    </location>
</feature>
<name>A0A4Y2SW99_ARAVE</name>
<feature type="transmembrane region" description="Helical" evidence="1">
    <location>
        <begin position="90"/>
        <end position="114"/>
    </location>
</feature>
<feature type="transmembrane region" description="Helical" evidence="1">
    <location>
        <begin position="244"/>
        <end position="263"/>
    </location>
</feature>
<comment type="caution">
    <text evidence="2">The sequence shown here is derived from an EMBL/GenBank/DDBJ whole genome shotgun (WGS) entry which is preliminary data.</text>
</comment>
<feature type="transmembrane region" description="Helical" evidence="1">
    <location>
        <begin position="42"/>
        <end position="61"/>
    </location>
</feature>
<keyword evidence="1" id="KW-0472">Membrane</keyword>
<sequence length="336" mass="38674">MFGSCRKRALHKQLCLILSHTITVSLGIYIIAMILLKETLNPFIIGTFMVCMLTVIHRFTLCRHSSRLGLVAKRLSKLTIKEDKPFNKQIYLLLCSCIVYCAINIAASVVRYLSSHREIEYQRQQIHLYSEYPRFFAAFKLFINIYQLFFFSLPVKIFTIYFVSVCHDIISLFEAHKARLTSQSVRDYRCLINSYNYLRDLVNEIDSKISCIVFWAALANLFSVYFGILGILEVKAVPIEDKARIYSFAVFDTFVFFLMCLWADRVSSSAASVAREAYLLKGDADTSALHTQYILTANQDVHMTFGGFFPLRKSFVLASFGTIITYSVLIKDKFSY</sequence>
<dbReference type="Proteomes" id="UP000499080">
    <property type="component" value="Unassembled WGS sequence"/>
</dbReference>
<keyword evidence="1" id="KW-1133">Transmembrane helix</keyword>
<evidence type="ECO:0008006" key="4">
    <source>
        <dbReference type="Google" id="ProtNLM"/>
    </source>
</evidence>
<evidence type="ECO:0000313" key="3">
    <source>
        <dbReference type="Proteomes" id="UP000499080"/>
    </source>
</evidence>
<dbReference type="AlphaFoldDB" id="A0A4Y2SW99"/>